<dbReference type="InterPro" id="IPR014472">
    <property type="entry name" value="CHOPT"/>
</dbReference>
<dbReference type="GO" id="GO:0005789">
    <property type="term" value="C:endoplasmic reticulum membrane"/>
    <property type="evidence" value="ECO:0007669"/>
    <property type="project" value="TreeGrafter"/>
</dbReference>
<dbReference type="GO" id="GO:0006646">
    <property type="term" value="P:phosphatidylethanolamine biosynthetic process"/>
    <property type="evidence" value="ECO:0007669"/>
    <property type="project" value="TreeGrafter"/>
</dbReference>
<comment type="similarity">
    <text evidence="2 5">Belongs to the CDP-alcohol phosphatidyltransferase class-I family.</text>
</comment>
<comment type="subcellular location">
    <subcellularLocation>
        <location evidence="1">Membrane</location>
    </subcellularLocation>
</comment>
<dbReference type="AlphaFoldDB" id="A0A0N5CBT2"/>
<evidence type="ECO:0000256" key="6">
    <source>
        <dbReference type="SAM" id="Phobius"/>
    </source>
</evidence>
<dbReference type="Pfam" id="PF01066">
    <property type="entry name" value="CDP-OH_P_transf"/>
    <property type="match status" value="1"/>
</dbReference>
<feature type="transmembrane region" description="Helical" evidence="6">
    <location>
        <begin position="325"/>
        <end position="344"/>
    </location>
</feature>
<evidence type="ECO:0000313" key="7">
    <source>
        <dbReference type="Proteomes" id="UP000046392"/>
    </source>
</evidence>
<keyword evidence="6" id="KW-0812">Transmembrane</keyword>
<dbReference type="GO" id="GO:0005794">
    <property type="term" value="C:Golgi apparatus"/>
    <property type="evidence" value="ECO:0007669"/>
    <property type="project" value="TreeGrafter"/>
</dbReference>
<dbReference type="Proteomes" id="UP000046392">
    <property type="component" value="Unplaced"/>
</dbReference>
<feature type="transmembrane region" description="Helical" evidence="6">
    <location>
        <begin position="54"/>
        <end position="72"/>
    </location>
</feature>
<dbReference type="Gene3D" id="1.20.120.1760">
    <property type="match status" value="1"/>
</dbReference>
<evidence type="ECO:0000256" key="1">
    <source>
        <dbReference type="ARBA" id="ARBA00004370"/>
    </source>
</evidence>
<proteinExistence type="inferred from homology"/>
<protein>
    <submittedName>
        <fullName evidence="8">Ethanolaminephosphotransferase 1</fullName>
    </submittedName>
</protein>
<feature type="transmembrane region" description="Helical" evidence="6">
    <location>
        <begin position="92"/>
        <end position="111"/>
    </location>
</feature>
<dbReference type="InterPro" id="IPR000462">
    <property type="entry name" value="CDP-OH_P_trans"/>
</dbReference>
<sequence length="421" mass="48735">MGIFDYKYLNSAKIHGFDNYKYNCIDNSPISVYISHPFWNWFVNFYPKWLAPNLITLIGASLVMGCYFLVSYLDPHITRNSYKNVEDPIPNWFWLLAAVCTFLGHLLDGTDGKQARRTGASGPTGELFDHGLDSYATVPFTITIFSIFGQGIYSTTPQRLLGVLISVQLVFIVTHWEKYNTGVLFLSWGYDLSQYGLVLFYLFTYFNGYQYYQYEPINGYTFVQIFEIGFYLSCFISFLMSFYNMYKAYFIELSGKQKNFYEFALPMVSPTILFTSSVIWANLSPSHVIVLSPRIFFWTVGTVFSNVAVHLIISQMSCTRTEVFNKLTIAYTIISFLCISGVFGDHELNILRISGIIFTLIHCHYGICLVRQLCEHFKINAFNLDYLNKNDSKRNQRTSLKVYSFPEGVKRYRLLSNCEEY</sequence>
<dbReference type="GO" id="GO:0004307">
    <property type="term" value="F:ethanolaminephosphotransferase activity"/>
    <property type="evidence" value="ECO:0007669"/>
    <property type="project" value="TreeGrafter"/>
</dbReference>
<dbReference type="PROSITE" id="PS00379">
    <property type="entry name" value="CDP_ALCOHOL_P_TRANSF"/>
    <property type="match status" value="1"/>
</dbReference>
<dbReference type="PANTHER" id="PTHR10414">
    <property type="entry name" value="ETHANOLAMINEPHOSPHOTRANSFERASE"/>
    <property type="match status" value="1"/>
</dbReference>
<keyword evidence="6" id="KW-1133">Transmembrane helix</keyword>
<accession>A0A0N5CBT2</accession>
<keyword evidence="3 5" id="KW-0808">Transferase</keyword>
<evidence type="ECO:0000256" key="4">
    <source>
        <dbReference type="ARBA" id="ARBA00023136"/>
    </source>
</evidence>
<feature type="transmembrane region" description="Helical" evidence="6">
    <location>
        <begin position="223"/>
        <end position="243"/>
    </location>
</feature>
<dbReference type="STRING" id="174720.A0A0N5CBT2"/>
<dbReference type="InterPro" id="IPR043130">
    <property type="entry name" value="CDP-OH_PTrfase_TM_dom"/>
</dbReference>
<dbReference type="InterPro" id="IPR048254">
    <property type="entry name" value="CDP_ALCOHOL_P_TRANSF_CS"/>
</dbReference>
<evidence type="ECO:0000313" key="8">
    <source>
        <dbReference type="WBParaSite" id="SPAL_0001534600.1"/>
    </source>
</evidence>
<dbReference type="FunFam" id="1.20.120.1760:FF:000016">
    <property type="entry name" value="ethanolaminephosphotransferase 1"/>
    <property type="match status" value="1"/>
</dbReference>
<feature type="transmembrane region" description="Helical" evidence="6">
    <location>
        <begin position="350"/>
        <end position="370"/>
    </location>
</feature>
<feature type="transmembrane region" description="Helical" evidence="6">
    <location>
        <begin position="183"/>
        <end position="203"/>
    </location>
</feature>
<evidence type="ECO:0000256" key="5">
    <source>
        <dbReference type="RuleBase" id="RU003750"/>
    </source>
</evidence>
<evidence type="ECO:0000256" key="3">
    <source>
        <dbReference type="ARBA" id="ARBA00022679"/>
    </source>
</evidence>
<name>A0A0N5CBT2_STREA</name>
<dbReference type="PIRSF" id="PIRSF015665">
    <property type="entry name" value="CHOPT"/>
    <property type="match status" value="1"/>
</dbReference>
<keyword evidence="4 6" id="KW-0472">Membrane</keyword>
<dbReference type="WBParaSite" id="SPAL_0001534600.1">
    <property type="protein sequence ID" value="SPAL_0001534600.1"/>
    <property type="gene ID" value="SPAL_0001534600"/>
</dbReference>
<dbReference type="PANTHER" id="PTHR10414:SF71">
    <property type="entry name" value="FI05338P"/>
    <property type="match status" value="1"/>
</dbReference>
<evidence type="ECO:0000256" key="2">
    <source>
        <dbReference type="ARBA" id="ARBA00010441"/>
    </source>
</evidence>
<feature type="transmembrane region" description="Helical" evidence="6">
    <location>
        <begin position="263"/>
        <end position="283"/>
    </location>
</feature>
<feature type="transmembrane region" description="Helical" evidence="6">
    <location>
        <begin position="295"/>
        <end position="313"/>
    </location>
</feature>
<organism evidence="7 8">
    <name type="scientific">Strongyloides papillosus</name>
    <name type="common">Intestinal threadworm</name>
    <dbReference type="NCBI Taxonomy" id="174720"/>
    <lineage>
        <taxon>Eukaryota</taxon>
        <taxon>Metazoa</taxon>
        <taxon>Ecdysozoa</taxon>
        <taxon>Nematoda</taxon>
        <taxon>Chromadorea</taxon>
        <taxon>Rhabditida</taxon>
        <taxon>Tylenchina</taxon>
        <taxon>Panagrolaimomorpha</taxon>
        <taxon>Strongyloidoidea</taxon>
        <taxon>Strongyloididae</taxon>
        <taxon>Strongyloides</taxon>
    </lineage>
</organism>
<reference evidence="8" key="1">
    <citation type="submission" date="2017-02" db="UniProtKB">
        <authorList>
            <consortium name="WormBaseParasite"/>
        </authorList>
    </citation>
    <scope>IDENTIFICATION</scope>
</reference>
<keyword evidence="7" id="KW-1185">Reference proteome</keyword>